<dbReference type="EMBL" id="CP019640">
    <property type="protein sequence ID" value="AQQ53528.1"/>
    <property type="molecule type" value="Genomic_DNA"/>
</dbReference>
<sequence>MFKAVVLLTIISFVALLLVILVKDWRSKIGVALTGAMFATSLAAVFIIGDPPTETPAETPANLEEENDVYSYEELQNGTIKEGTMVEVKGEAVSSGNETIPDGYVFTLKTPKGGYHVLNSAGKEISNGESITIRGIYNGPAYNDFPAINAQSIE</sequence>
<accession>A0A1Q2KZA1</accession>
<keyword evidence="1" id="KW-0472">Membrane</keyword>
<dbReference type="AlphaFoldDB" id="A0A1Q2KZA1"/>
<organism evidence="2 3">
    <name type="scientific">Planococcus lenghuensis</name>
    <dbReference type="NCBI Taxonomy" id="2213202"/>
    <lineage>
        <taxon>Bacteria</taxon>
        <taxon>Bacillati</taxon>
        <taxon>Bacillota</taxon>
        <taxon>Bacilli</taxon>
        <taxon>Bacillales</taxon>
        <taxon>Caryophanaceae</taxon>
        <taxon>Planococcus</taxon>
    </lineage>
</organism>
<evidence type="ECO:0000313" key="3">
    <source>
        <dbReference type="Proteomes" id="UP000188184"/>
    </source>
</evidence>
<dbReference type="Proteomes" id="UP000188184">
    <property type="component" value="Chromosome"/>
</dbReference>
<keyword evidence="1" id="KW-1133">Transmembrane helix</keyword>
<protein>
    <submittedName>
        <fullName evidence="2">Uncharacterized protein</fullName>
    </submittedName>
</protein>
<keyword evidence="1" id="KW-0812">Transmembrane</keyword>
<feature type="transmembrane region" description="Helical" evidence="1">
    <location>
        <begin position="29"/>
        <end position="49"/>
    </location>
</feature>
<dbReference type="RefSeq" id="WP_077589424.1">
    <property type="nucleotide sequence ID" value="NZ_CP019640.1"/>
</dbReference>
<gene>
    <name evidence="2" type="ORF">B0X71_10895</name>
</gene>
<dbReference type="KEGG" id="pmar:B0X71_10895"/>
<reference evidence="2 3" key="1">
    <citation type="submission" date="2017-02" db="EMBL/GenBank/DDBJ databases">
        <title>The complete genomic sequence of a novel cold adapted crude oil-degrading bacterium Planococcus qaidamina Y42.</title>
        <authorList>
            <person name="Yang R."/>
        </authorList>
    </citation>
    <scope>NUCLEOTIDE SEQUENCE [LARGE SCALE GENOMIC DNA]</scope>
    <source>
        <strain evidence="2 3">Y42</strain>
    </source>
</reference>
<evidence type="ECO:0000256" key="1">
    <source>
        <dbReference type="SAM" id="Phobius"/>
    </source>
</evidence>
<feature type="transmembrane region" description="Helical" evidence="1">
    <location>
        <begin position="6"/>
        <end position="22"/>
    </location>
</feature>
<evidence type="ECO:0000313" key="2">
    <source>
        <dbReference type="EMBL" id="AQQ53528.1"/>
    </source>
</evidence>
<keyword evidence="3" id="KW-1185">Reference proteome</keyword>
<proteinExistence type="predicted"/>
<name>A0A1Q2KZA1_9BACL</name>